<accession>A0A822YD88</accession>
<organism evidence="1 2">
    <name type="scientific">Nelumbo nucifera</name>
    <name type="common">Sacred lotus</name>
    <dbReference type="NCBI Taxonomy" id="4432"/>
    <lineage>
        <taxon>Eukaryota</taxon>
        <taxon>Viridiplantae</taxon>
        <taxon>Streptophyta</taxon>
        <taxon>Embryophyta</taxon>
        <taxon>Tracheophyta</taxon>
        <taxon>Spermatophyta</taxon>
        <taxon>Magnoliopsida</taxon>
        <taxon>Proteales</taxon>
        <taxon>Nelumbonaceae</taxon>
        <taxon>Nelumbo</taxon>
    </lineage>
</organism>
<reference evidence="1 2" key="1">
    <citation type="journal article" date="2020" name="Mol. Biol. Evol.">
        <title>Distinct Expression and Methylation Patterns for Genes with Different Fates following a Single Whole-Genome Duplication in Flowering Plants.</title>
        <authorList>
            <person name="Shi T."/>
            <person name="Rahmani R.S."/>
            <person name="Gugger P.F."/>
            <person name="Wang M."/>
            <person name="Li H."/>
            <person name="Zhang Y."/>
            <person name="Li Z."/>
            <person name="Wang Q."/>
            <person name="Van de Peer Y."/>
            <person name="Marchal K."/>
            <person name="Chen J."/>
        </authorList>
    </citation>
    <scope>NUCLEOTIDE SEQUENCE [LARGE SCALE GENOMIC DNA]</scope>
    <source>
        <tissue evidence="1">Leaf</tissue>
    </source>
</reference>
<dbReference type="PANTHER" id="PTHR31286:SF180">
    <property type="entry name" value="OS10G0362600 PROTEIN"/>
    <property type="match status" value="1"/>
</dbReference>
<protein>
    <submittedName>
        <fullName evidence="1">Uncharacterized protein</fullName>
    </submittedName>
</protein>
<name>A0A822YD88_NELNU</name>
<gene>
    <name evidence="1" type="ORF">HUJ06_030413</name>
</gene>
<evidence type="ECO:0000313" key="2">
    <source>
        <dbReference type="Proteomes" id="UP000607653"/>
    </source>
</evidence>
<evidence type="ECO:0000313" key="1">
    <source>
        <dbReference type="EMBL" id="DAD28945.1"/>
    </source>
</evidence>
<dbReference type="InterPro" id="IPR040256">
    <property type="entry name" value="At4g02000-like"/>
</dbReference>
<proteinExistence type="predicted"/>
<dbReference type="PANTHER" id="PTHR31286">
    <property type="entry name" value="GLYCINE-RICH CELL WALL STRUCTURAL PROTEIN 1.8-LIKE"/>
    <property type="match status" value="1"/>
</dbReference>
<sequence>MVFDQVDIQVHILDLPPEIMTRAHGEQLAKQIGVSIPPDDDDIPNKNTLEWNDFLRVKVKLNVNEPLVKGIVRRKRDGVEEWHQVQYELLPIFCYECGKIGHESATYVFRSSKDPIVELTEKFVVQAMKEGGIPDSQLTMGPSSGLGMILRRQSS</sequence>
<dbReference type="AlphaFoldDB" id="A0A822YD88"/>
<comment type="caution">
    <text evidence="1">The sequence shown here is derived from an EMBL/GenBank/DDBJ whole genome shotgun (WGS) entry which is preliminary data.</text>
</comment>
<dbReference type="EMBL" id="DUZY01000002">
    <property type="protein sequence ID" value="DAD28945.1"/>
    <property type="molecule type" value="Genomic_DNA"/>
</dbReference>
<dbReference type="Proteomes" id="UP000607653">
    <property type="component" value="Unassembled WGS sequence"/>
</dbReference>
<keyword evidence="2" id="KW-1185">Reference proteome</keyword>